<dbReference type="InterPro" id="IPR029787">
    <property type="entry name" value="Nucleotide_cyclase"/>
</dbReference>
<dbReference type="SUPFAM" id="SSF55781">
    <property type="entry name" value="GAF domain-like"/>
    <property type="match status" value="1"/>
</dbReference>
<dbReference type="Proteomes" id="UP001597106">
    <property type="component" value="Unassembled WGS sequence"/>
</dbReference>
<dbReference type="InterPro" id="IPR000014">
    <property type="entry name" value="PAS"/>
</dbReference>
<keyword evidence="1" id="KW-0732">Signal</keyword>
<dbReference type="InterPro" id="IPR035965">
    <property type="entry name" value="PAS-like_dom_sf"/>
</dbReference>
<evidence type="ECO:0000313" key="5">
    <source>
        <dbReference type="EMBL" id="MFD0929100.1"/>
    </source>
</evidence>
<dbReference type="CDD" id="cd01949">
    <property type="entry name" value="GGDEF"/>
    <property type="match status" value="1"/>
</dbReference>
<dbReference type="InterPro" id="IPR015168">
    <property type="entry name" value="SsuA/THI5"/>
</dbReference>
<dbReference type="InterPro" id="IPR003018">
    <property type="entry name" value="GAF"/>
</dbReference>
<reference evidence="6" key="1">
    <citation type="journal article" date="2019" name="Int. J. Syst. Evol. Microbiol.">
        <title>The Global Catalogue of Microorganisms (GCM) 10K type strain sequencing project: providing services to taxonomists for standard genome sequencing and annotation.</title>
        <authorList>
            <consortium name="The Broad Institute Genomics Platform"/>
            <consortium name="The Broad Institute Genome Sequencing Center for Infectious Disease"/>
            <person name="Wu L."/>
            <person name="Ma J."/>
        </authorList>
    </citation>
    <scope>NUCLEOTIDE SEQUENCE [LARGE SCALE GENOMIC DNA]</scope>
    <source>
        <strain evidence="6">CCUG 59685</strain>
    </source>
</reference>
<dbReference type="InterPro" id="IPR000700">
    <property type="entry name" value="PAS-assoc_C"/>
</dbReference>
<dbReference type="NCBIfam" id="TIGR00229">
    <property type="entry name" value="sensory_box"/>
    <property type="match status" value="2"/>
</dbReference>
<dbReference type="SUPFAM" id="SSF141868">
    <property type="entry name" value="EAL domain-like"/>
    <property type="match status" value="1"/>
</dbReference>
<dbReference type="Gene3D" id="2.10.70.100">
    <property type="match status" value="1"/>
</dbReference>
<feature type="signal peptide" evidence="1">
    <location>
        <begin position="1"/>
        <end position="24"/>
    </location>
</feature>
<dbReference type="SUPFAM" id="SSF55785">
    <property type="entry name" value="PYP-like sensor domain (PAS domain)"/>
    <property type="match status" value="2"/>
</dbReference>
<dbReference type="PROSITE" id="PS50113">
    <property type="entry name" value="PAC"/>
    <property type="match status" value="2"/>
</dbReference>
<dbReference type="InterPro" id="IPR043128">
    <property type="entry name" value="Rev_trsase/Diguanyl_cyclase"/>
</dbReference>
<dbReference type="Pfam" id="PF00990">
    <property type="entry name" value="GGDEF"/>
    <property type="match status" value="1"/>
</dbReference>
<dbReference type="InterPro" id="IPR052155">
    <property type="entry name" value="Biofilm_reg_signaling"/>
</dbReference>
<dbReference type="NCBIfam" id="TIGR00254">
    <property type="entry name" value="GGDEF"/>
    <property type="match status" value="1"/>
</dbReference>
<protein>
    <submittedName>
        <fullName evidence="5">EAL domain-containing protein</fullName>
    </submittedName>
</protein>
<dbReference type="SMART" id="SM00267">
    <property type="entry name" value="GGDEF"/>
    <property type="match status" value="1"/>
</dbReference>
<dbReference type="Gene3D" id="3.30.70.270">
    <property type="match status" value="1"/>
</dbReference>
<comment type="caution">
    <text evidence="5">The sequence shown here is derived from an EMBL/GenBank/DDBJ whole genome shotgun (WGS) entry which is preliminary data.</text>
</comment>
<dbReference type="Gene3D" id="3.30.450.20">
    <property type="entry name" value="PAS domain"/>
    <property type="match status" value="2"/>
</dbReference>
<dbReference type="Gene3D" id="3.30.450.40">
    <property type="match status" value="1"/>
</dbReference>
<dbReference type="SMART" id="SM00052">
    <property type="entry name" value="EAL"/>
    <property type="match status" value="1"/>
</dbReference>
<dbReference type="InterPro" id="IPR001610">
    <property type="entry name" value="PAC"/>
</dbReference>
<feature type="domain" description="PAC" evidence="2">
    <location>
        <begin position="449"/>
        <end position="501"/>
    </location>
</feature>
<dbReference type="SMART" id="SM00065">
    <property type="entry name" value="GAF"/>
    <property type="match status" value="1"/>
</dbReference>
<dbReference type="SUPFAM" id="SSF55073">
    <property type="entry name" value="Nucleotide cyclase"/>
    <property type="match status" value="1"/>
</dbReference>
<evidence type="ECO:0000259" key="2">
    <source>
        <dbReference type="PROSITE" id="PS50113"/>
    </source>
</evidence>
<dbReference type="InterPro" id="IPR013655">
    <property type="entry name" value="PAS_fold_3"/>
</dbReference>
<dbReference type="Gene3D" id="3.20.20.450">
    <property type="entry name" value="EAL domain"/>
    <property type="match status" value="1"/>
</dbReference>
<dbReference type="Pfam" id="PF13426">
    <property type="entry name" value="PAS_9"/>
    <property type="match status" value="1"/>
</dbReference>
<gene>
    <name evidence="5" type="ORF">ACFQ1T_04825</name>
</gene>
<dbReference type="RefSeq" id="WP_379074442.1">
    <property type="nucleotide sequence ID" value="NZ_JBHTJW010000002.1"/>
</dbReference>
<dbReference type="Pfam" id="PF00563">
    <property type="entry name" value="EAL"/>
    <property type="match status" value="1"/>
</dbReference>
<dbReference type="Pfam" id="PF08447">
    <property type="entry name" value="PAS_3"/>
    <property type="match status" value="1"/>
</dbReference>
<evidence type="ECO:0000259" key="4">
    <source>
        <dbReference type="PROSITE" id="PS50887"/>
    </source>
</evidence>
<evidence type="ECO:0000259" key="3">
    <source>
        <dbReference type="PROSITE" id="PS50883"/>
    </source>
</evidence>
<dbReference type="SMART" id="SM00086">
    <property type="entry name" value="PAC"/>
    <property type="match status" value="2"/>
</dbReference>
<dbReference type="PANTHER" id="PTHR44757">
    <property type="entry name" value="DIGUANYLATE CYCLASE DGCP"/>
    <property type="match status" value="1"/>
</dbReference>
<dbReference type="InterPro" id="IPR029016">
    <property type="entry name" value="GAF-like_dom_sf"/>
</dbReference>
<dbReference type="CDD" id="cd01948">
    <property type="entry name" value="EAL"/>
    <property type="match status" value="1"/>
</dbReference>
<dbReference type="InterPro" id="IPR035919">
    <property type="entry name" value="EAL_sf"/>
</dbReference>
<dbReference type="CDD" id="cd00130">
    <property type="entry name" value="PAS"/>
    <property type="match status" value="2"/>
</dbReference>
<name>A0ABW3GH98_9PROT</name>
<dbReference type="PROSITE" id="PS50883">
    <property type="entry name" value="EAL"/>
    <property type="match status" value="1"/>
</dbReference>
<keyword evidence="6" id="KW-1185">Reference proteome</keyword>
<dbReference type="Gene3D" id="3.40.190.10">
    <property type="entry name" value="Periplasmic binding protein-like II"/>
    <property type="match status" value="2"/>
</dbReference>
<feature type="domain" description="EAL" evidence="3">
    <location>
        <begin position="970"/>
        <end position="1224"/>
    </location>
</feature>
<dbReference type="Pfam" id="PF13185">
    <property type="entry name" value="GAF_2"/>
    <property type="match status" value="1"/>
</dbReference>
<organism evidence="5 6">
    <name type="scientific">Methylophilus glucosoxydans</name>
    <dbReference type="NCBI Taxonomy" id="752553"/>
    <lineage>
        <taxon>Bacteria</taxon>
        <taxon>Pseudomonadati</taxon>
        <taxon>Pseudomonadota</taxon>
        <taxon>Betaproteobacteria</taxon>
        <taxon>Nitrosomonadales</taxon>
        <taxon>Methylophilaceae</taxon>
        <taxon>Methylophilus</taxon>
    </lineage>
</organism>
<feature type="domain" description="GGDEF" evidence="4">
    <location>
        <begin position="823"/>
        <end position="961"/>
    </location>
</feature>
<sequence length="1229" mass="138947">MTRRWIVLVCTSLLAMVWSAFAYAAPPAEPIRLQLKWHHQFQFAGYYAALQQGYYRDEGLAVEIIEGNQSIDPLKQVLSDQADYAIGDSEILISRLSGQPLIALAAIFQHSPYVLLSLQNSGIKRPQDLIGKRIMLSGEHGRLQFQAMLFKQHLDIHQMTLLPYRSNLDDLIEGRVDAMMAYAMDEPMQLQQRGYAPAILSNQAYGADFYGDVLFTTEQELLQHPARVEAFLRATKKGWKYAFNHQEAMANAIASMPGVAQRDINQQSLLQEARLMAPYVLSEVVPWGHMNEERWQSIAQTYAALGLVPANAQLQGFIYHHDVSIERPYVNWLIRGVFTLVLVVAVTVLWNLQMRRQVSERTRALQEEIDQRRQTEYLLKVAGNVAKIGGWVIDLPTKRMRWSDEVAALHELPPGYSPSLEEGMGLFVPAYRAIMSSALEKCMSEGVPYDLELEKVTVHGRRFWVRAMGQALRDEHGRIVQVQGSLQDITAQKQLEAIKQGQDKIQAMLLADIPLPEILHAAVQLIEAHFSEVYCVILQMDQDGRHLHHAASHRLPASYAQAMSQLPVAGYGMLSLTQNRVIAEDISTHPLWADYADLALKHGLRACWSLPIFSRSQRVLGMLAMYRQSRHLPETAELDMVESYAHILGLAIEREQADEQLKLLQSGVSRLNDMVMITEAPVHTPLQQKIVFLNEAFTRITGLAVDQYNHLSPFELFKNSTPANDLQRIKEAWQQQLPIKTEVVTVDHQGNGISLEMDALPLHDKRGRVTHWVAVLRDISERKRTDAQIRQLAYYDTMTGLPNRLLLQDRLAAHIRKSQLKKTGGALMFIDIDNFKTLNDTHGHAVGDALLIEVAKRIKHSVRRQDTVSRLGGDEFVVVLDSLASAADQAEKQARKICEKIVGAFKKPFKLNHYQHYTTPSIGVVLFDPDMSQTDELLRRADMAMYKAKEAGRNGYRFFDAQMEIELRQRVALEAELHEAIEKQEFVLHLQPQYNRQHQMVGAEALLRWQHPERGLIMPGEFIALAESSGQIVALGRWVLQQACALLQQWAFHPQLSQMVLAVNVSPKQYLQSAFVTEVQQLLTEANIAPGRLQLELTESMLIDNVEDIIAKMTALKAAGVSFSLDDFGTGYSSLSYLKRFPFDQLKIDQSFVRDMLQGQDHQSIVNAIISLGISLQLDVLAEGVETEAQLDLLTRLGCNTFQGYYFSVPQRTQDFERLVATGRSVMTG</sequence>
<evidence type="ECO:0000313" key="6">
    <source>
        <dbReference type="Proteomes" id="UP001597106"/>
    </source>
</evidence>
<dbReference type="PROSITE" id="PS50887">
    <property type="entry name" value="GGDEF"/>
    <property type="match status" value="1"/>
</dbReference>
<dbReference type="Pfam" id="PF09084">
    <property type="entry name" value="NMT1"/>
    <property type="match status" value="1"/>
</dbReference>
<dbReference type="SUPFAM" id="SSF53850">
    <property type="entry name" value="Periplasmic binding protein-like II"/>
    <property type="match status" value="1"/>
</dbReference>
<evidence type="ECO:0000256" key="1">
    <source>
        <dbReference type="SAM" id="SignalP"/>
    </source>
</evidence>
<dbReference type="InterPro" id="IPR000160">
    <property type="entry name" value="GGDEF_dom"/>
</dbReference>
<proteinExistence type="predicted"/>
<feature type="chain" id="PRO_5047462229" evidence="1">
    <location>
        <begin position="25"/>
        <end position="1229"/>
    </location>
</feature>
<dbReference type="PANTHER" id="PTHR44757:SF2">
    <property type="entry name" value="BIOFILM ARCHITECTURE MAINTENANCE PROTEIN MBAA"/>
    <property type="match status" value="1"/>
</dbReference>
<accession>A0ABW3GH98</accession>
<dbReference type="InterPro" id="IPR001633">
    <property type="entry name" value="EAL_dom"/>
</dbReference>
<dbReference type="EMBL" id="JBHTJW010000002">
    <property type="protein sequence ID" value="MFD0929100.1"/>
    <property type="molecule type" value="Genomic_DNA"/>
</dbReference>
<feature type="domain" description="PAC" evidence="2">
    <location>
        <begin position="739"/>
        <end position="791"/>
    </location>
</feature>